<accession>A0AA44BDP1</accession>
<evidence type="ECO:0000313" key="3">
    <source>
        <dbReference type="Proteomes" id="UP000449710"/>
    </source>
</evidence>
<dbReference type="InterPro" id="IPR010359">
    <property type="entry name" value="IrrE_HExxH"/>
</dbReference>
<comment type="caution">
    <text evidence="2">The sequence shown here is derived from an EMBL/GenBank/DDBJ whole genome shotgun (WGS) entry which is preliminary data.</text>
</comment>
<dbReference type="RefSeq" id="WP_160720299.1">
    <property type="nucleotide sequence ID" value="NZ_SUMG01000006.1"/>
</dbReference>
<dbReference type="EMBL" id="SUMG01000006">
    <property type="protein sequence ID" value="NBG88108.1"/>
    <property type="molecule type" value="Genomic_DNA"/>
</dbReference>
<protein>
    <submittedName>
        <fullName evidence="2">ImmA/IrrE family metallo-endopeptidase</fullName>
    </submittedName>
</protein>
<name>A0AA44BDP1_9CLOT</name>
<keyword evidence="3" id="KW-1185">Reference proteome</keyword>
<dbReference type="AlphaFoldDB" id="A0AA44BDP1"/>
<sequence length="223" mass="25126">MVISRSKGGGKRNIFIKNQDILKGFPACLSNTFGDKEFPSELINPFQTKGEISNQKRSALEENLKSYGVFYTEADLGTAGAGWIQRVNSGRKLIIKRTKKEITVKTLYNMVINKNHPSTTKFATMLHELGHLYCGHLGAPYDKWWKDRRGLSCSSIEFEAESVCWIICERLGIHNPSAEYLSGYLSKNEEIPAISIDSVLKAVGIIESMLRNKIEPKKEIILQ</sequence>
<reference evidence="2 3" key="1">
    <citation type="submission" date="2019-04" db="EMBL/GenBank/DDBJ databases">
        <title>Isachenkonia alkalipeptolytica gen. nov. sp. nov. a new anaerobic, alkiliphilic organothrophic bacterium capable to reduce synthesized ferrihydrite isolated from a soda lake.</title>
        <authorList>
            <person name="Toshchakov S.V."/>
            <person name="Zavarzina D.G."/>
            <person name="Zhilina T.N."/>
            <person name="Kostrikina N.A."/>
            <person name="Kublanov I.V."/>
        </authorList>
    </citation>
    <scope>NUCLEOTIDE SEQUENCE [LARGE SCALE GENOMIC DNA]</scope>
    <source>
        <strain evidence="2 3">Z-1701</strain>
    </source>
</reference>
<evidence type="ECO:0000313" key="2">
    <source>
        <dbReference type="EMBL" id="NBG88108.1"/>
    </source>
</evidence>
<dbReference type="Proteomes" id="UP000449710">
    <property type="component" value="Unassembled WGS sequence"/>
</dbReference>
<feature type="domain" description="IrrE N-terminal-like" evidence="1">
    <location>
        <begin position="107"/>
        <end position="138"/>
    </location>
</feature>
<evidence type="ECO:0000259" key="1">
    <source>
        <dbReference type="Pfam" id="PF06114"/>
    </source>
</evidence>
<gene>
    <name evidence="2" type="ORF">ISALK_06300</name>
</gene>
<organism evidence="2 3">
    <name type="scientific">Isachenkonia alkalipeptolytica</name>
    <dbReference type="NCBI Taxonomy" id="2565777"/>
    <lineage>
        <taxon>Bacteria</taxon>
        <taxon>Bacillati</taxon>
        <taxon>Bacillota</taxon>
        <taxon>Clostridia</taxon>
        <taxon>Eubacteriales</taxon>
        <taxon>Clostridiaceae</taxon>
        <taxon>Isachenkonia</taxon>
    </lineage>
</organism>
<dbReference type="Pfam" id="PF06114">
    <property type="entry name" value="Peptidase_M78"/>
    <property type="match status" value="1"/>
</dbReference>
<proteinExistence type="predicted"/>